<protein>
    <submittedName>
        <fullName evidence="1">Uncharacterized protein</fullName>
    </submittedName>
</protein>
<gene>
    <name evidence="1" type="ORF">BECKSD772D_GA0070982_10017</name>
</gene>
<accession>A0A451BHE2</accession>
<evidence type="ECO:0000313" key="1">
    <source>
        <dbReference type="EMBL" id="VFK77678.1"/>
    </source>
</evidence>
<name>A0A451BHE2_9GAMM</name>
<dbReference type="AlphaFoldDB" id="A0A451BHE2"/>
<sequence length="90" mass="10338">MHKTTTRFRCGFDALLPEIRKIARRNYALLEENPRYPSLVPTRPADRNSIAHRGVKIWDLICFDPSRPNSAFFQLGAKGFIHALSTARQL</sequence>
<organism evidence="1">
    <name type="scientific">Candidatus Kentrum sp. SD</name>
    <dbReference type="NCBI Taxonomy" id="2126332"/>
    <lineage>
        <taxon>Bacteria</taxon>
        <taxon>Pseudomonadati</taxon>
        <taxon>Pseudomonadota</taxon>
        <taxon>Gammaproteobacteria</taxon>
        <taxon>Candidatus Kentrum</taxon>
    </lineage>
</organism>
<dbReference type="EMBL" id="CAADHB010000001">
    <property type="protein sequence ID" value="VFK77678.1"/>
    <property type="molecule type" value="Genomic_DNA"/>
</dbReference>
<reference evidence="1" key="1">
    <citation type="submission" date="2019-02" db="EMBL/GenBank/DDBJ databases">
        <authorList>
            <person name="Gruber-Vodicka R. H."/>
            <person name="Seah K. B. B."/>
        </authorList>
    </citation>
    <scope>NUCLEOTIDE SEQUENCE</scope>
    <source>
        <strain evidence="1">BECK_S127</strain>
    </source>
</reference>
<proteinExistence type="predicted"/>